<accession>A0A1D7YBG9</accession>
<dbReference type="Gene3D" id="3.40.50.2020">
    <property type="match status" value="1"/>
</dbReference>
<dbReference type="EMBL" id="CP017248">
    <property type="protein sequence ID" value="AOR32826.1"/>
    <property type="molecule type" value="Genomic_DNA"/>
</dbReference>
<name>A0A1D7YBG9_9ACTN</name>
<dbReference type="Proteomes" id="UP000094960">
    <property type="component" value="Chromosome"/>
</dbReference>
<dbReference type="AlphaFoldDB" id="A0A1D7YBG9"/>
<dbReference type="KEGG" id="spun:BFF78_18710"/>
<evidence type="ECO:0008006" key="3">
    <source>
        <dbReference type="Google" id="ProtNLM"/>
    </source>
</evidence>
<organism evidence="1 2">
    <name type="scientific">Streptomyces fodineus</name>
    <dbReference type="NCBI Taxonomy" id="1904616"/>
    <lineage>
        <taxon>Bacteria</taxon>
        <taxon>Bacillati</taxon>
        <taxon>Actinomycetota</taxon>
        <taxon>Actinomycetes</taxon>
        <taxon>Kitasatosporales</taxon>
        <taxon>Streptomycetaceae</taxon>
        <taxon>Streptomyces</taxon>
    </lineage>
</organism>
<protein>
    <recommendedName>
        <fullName evidence="3">Phosphoribosyltransferase</fullName>
    </recommendedName>
</protein>
<evidence type="ECO:0000313" key="1">
    <source>
        <dbReference type="EMBL" id="AOR32826.1"/>
    </source>
</evidence>
<evidence type="ECO:0000313" key="2">
    <source>
        <dbReference type="Proteomes" id="UP000094960"/>
    </source>
</evidence>
<reference evidence="2" key="1">
    <citation type="submission" date="2016-09" db="EMBL/GenBank/DDBJ databases">
        <title>Streptomyces puniciscabiei strain:TW1S1 Genome sequencing and assembly.</title>
        <authorList>
            <person name="Kim M.-K."/>
            <person name="Kim S.B."/>
        </authorList>
    </citation>
    <scope>NUCLEOTIDE SEQUENCE [LARGE SCALE GENOMIC DNA]</scope>
    <source>
        <strain evidence="2">TW1S1</strain>
    </source>
</reference>
<sequence>MATVVGLSARYANFLVHPLLPGPGVCRVCRGPAKVGYRTCLRCNEAAKLLGAGMADAVVPVSLALKGEQYANELWRYKNAVGPQQQYFRMGLAAVLWRFLAMHEECIRTHCAVPSFDIVTTVPSTSGRADHPLRAMVAEMAGATRDRHRDLLAPTPEAADLGRAASSRRYAAAALRGENVLLIDDTWATGNHAQSAAAALKAAWAGSVATVVLGRHLNIDYGNTAEHVAQARLRRFSWDTCPLRPWGHS</sequence>
<dbReference type="InterPro" id="IPR029057">
    <property type="entry name" value="PRTase-like"/>
</dbReference>
<gene>
    <name evidence="1" type="ORF">BFF78_18710</name>
</gene>
<proteinExistence type="predicted"/>
<dbReference type="SUPFAM" id="SSF53271">
    <property type="entry name" value="PRTase-like"/>
    <property type="match status" value="1"/>
</dbReference>
<keyword evidence="2" id="KW-1185">Reference proteome</keyword>
<dbReference type="RefSeq" id="WP_069779413.1">
    <property type="nucleotide sequence ID" value="NZ_CP017248.1"/>
</dbReference>